<comment type="caution">
    <text evidence="8">The sequence shown here is derived from an EMBL/GenBank/DDBJ whole genome shotgun (WGS) entry which is preliminary data.</text>
</comment>
<evidence type="ECO:0000256" key="1">
    <source>
        <dbReference type="ARBA" id="ARBA00004162"/>
    </source>
</evidence>
<dbReference type="Pfam" id="PF03748">
    <property type="entry name" value="FliL"/>
    <property type="match status" value="1"/>
</dbReference>
<dbReference type="InterPro" id="IPR005503">
    <property type="entry name" value="FliL"/>
</dbReference>
<evidence type="ECO:0000256" key="5">
    <source>
        <dbReference type="ARBA" id="ARBA00022779"/>
    </source>
</evidence>
<keyword evidence="2" id="KW-1003">Cell membrane</keyword>
<dbReference type="AlphaFoldDB" id="A0A0F9MUX6"/>
<dbReference type="GO" id="GO:0071978">
    <property type="term" value="P:bacterial-type flagellum-dependent swarming motility"/>
    <property type="evidence" value="ECO:0007669"/>
    <property type="project" value="TreeGrafter"/>
</dbReference>
<dbReference type="GO" id="GO:0005886">
    <property type="term" value="C:plasma membrane"/>
    <property type="evidence" value="ECO:0007669"/>
    <property type="project" value="UniProtKB-SubCell"/>
</dbReference>
<dbReference type="EMBL" id="LAZR01008183">
    <property type="protein sequence ID" value="KKM80430.1"/>
    <property type="molecule type" value="Genomic_DNA"/>
</dbReference>
<evidence type="ECO:0000256" key="7">
    <source>
        <dbReference type="ARBA" id="ARBA00023136"/>
    </source>
</evidence>
<evidence type="ECO:0000256" key="4">
    <source>
        <dbReference type="ARBA" id="ARBA00022692"/>
    </source>
</evidence>
<name>A0A0F9MUX6_9ZZZZ</name>
<comment type="subcellular location">
    <subcellularLocation>
        <location evidence="1">Cell membrane</location>
        <topology evidence="1">Single-pass membrane protein</topology>
    </subcellularLocation>
</comment>
<keyword evidence="4" id="KW-0812">Transmembrane</keyword>
<dbReference type="PANTHER" id="PTHR35091">
    <property type="entry name" value="FLAGELLAR PROTEIN FLIL"/>
    <property type="match status" value="1"/>
</dbReference>
<organism evidence="8">
    <name type="scientific">marine sediment metagenome</name>
    <dbReference type="NCBI Taxonomy" id="412755"/>
    <lineage>
        <taxon>unclassified sequences</taxon>
        <taxon>metagenomes</taxon>
        <taxon>ecological metagenomes</taxon>
    </lineage>
</organism>
<reference evidence="8" key="1">
    <citation type="journal article" date="2015" name="Nature">
        <title>Complex archaea that bridge the gap between prokaryotes and eukaryotes.</title>
        <authorList>
            <person name="Spang A."/>
            <person name="Saw J.H."/>
            <person name="Jorgensen S.L."/>
            <person name="Zaremba-Niedzwiedzka K."/>
            <person name="Martijn J."/>
            <person name="Lind A.E."/>
            <person name="van Eijk R."/>
            <person name="Schleper C."/>
            <person name="Guy L."/>
            <person name="Ettema T.J."/>
        </authorList>
    </citation>
    <scope>NUCLEOTIDE SEQUENCE</scope>
</reference>
<keyword evidence="6" id="KW-1133">Transmembrane helix</keyword>
<evidence type="ECO:0000256" key="2">
    <source>
        <dbReference type="ARBA" id="ARBA00022475"/>
    </source>
</evidence>
<dbReference type="GO" id="GO:0006935">
    <property type="term" value="P:chemotaxis"/>
    <property type="evidence" value="ECO:0007669"/>
    <property type="project" value="UniProtKB-KW"/>
</dbReference>
<gene>
    <name evidence="8" type="ORF">LCGC14_1339900</name>
</gene>
<keyword evidence="3" id="KW-0145">Chemotaxis</keyword>
<keyword evidence="7" id="KW-0472">Membrane</keyword>
<evidence type="ECO:0008006" key="9">
    <source>
        <dbReference type="Google" id="ProtNLM"/>
    </source>
</evidence>
<dbReference type="PANTHER" id="PTHR35091:SF2">
    <property type="entry name" value="FLAGELLAR PROTEIN FLIL"/>
    <property type="match status" value="1"/>
</dbReference>
<evidence type="ECO:0000256" key="6">
    <source>
        <dbReference type="ARBA" id="ARBA00022989"/>
    </source>
</evidence>
<evidence type="ECO:0000313" key="8">
    <source>
        <dbReference type="EMBL" id="KKM80430.1"/>
    </source>
</evidence>
<dbReference type="GO" id="GO:0009425">
    <property type="term" value="C:bacterial-type flagellum basal body"/>
    <property type="evidence" value="ECO:0007669"/>
    <property type="project" value="InterPro"/>
</dbReference>
<sequence>KLMTPQPKFVLFSLLLLLSLPPVAWAEGAPEAQEDIAEESGITDYIAMEPPFITHVGNTTAGKLTYLKASVSLRASRQTTRSAVEAHMPRLRHELVMLFGEQTDTAVLTTTEGQQALREEAKSRINGALEEQQTGEAITGVLFTEFVVQK</sequence>
<proteinExistence type="predicted"/>
<evidence type="ECO:0000256" key="3">
    <source>
        <dbReference type="ARBA" id="ARBA00022500"/>
    </source>
</evidence>
<feature type="non-terminal residue" evidence="8">
    <location>
        <position position="1"/>
    </location>
</feature>
<accession>A0A0F9MUX6</accession>
<protein>
    <recommendedName>
        <fullName evidence="9">Flagellar protein FliL</fullName>
    </recommendedName>
</protein>
<keyword evidence="5" id="KW-0283">Flagellar rotation</keyword>